<keyword evidence="5" id="KW-1162">Viral penetration into host cytoplasm</keyword>
<dbReference type="Pfam" id="PF17488">
    <property type="entry name" value="Herpes_glycoH_C"/>
    <property type="match status" value="1"/>
</dbReference>
<protein>
    <submittedName>
        <fullName evidence="19">Envelope glycoprotein H-like protein</fullName>
    </submittedName>
</protein>
<keyword evidence="3" id="KW-1032">Host cell membrane</keyword>
<evidence type="ECO:0000256" key="15">
    <source>
        <dbReference type="ARBA" id="ARBA00023180"/>
    </source>
</evidence>
<evidence type="ECO:0000256" key="8">
    <source>
        <dbReference type="ARBA" id="ARBA00022844"/>
    </source>
</evidence>
<evidence type="ECO:0000256" key="11">
    <source>
        <dbReference type="ARBA" id="ARBA00022981"/>
    </source>
</evidence>
<proteinExistence type="inferred from homology"/>
<dbReference type="Proteomes" id="UP000326297">
    <property type="component" value="Segment"/>
</dbReference>
<accession>A0A482F750</accession>
<sequence>MEARFSKFIRLLVIFLFVEFSWEFKNGEYGNHSLYNFILDSGDYDNGFVYNNNVNISTITKLVGYINDSSIFLFVFKKNSDREDGRIFIFPRSAFNSLNKANSNKIEQSVETITGFLFNPYINSYLTLKYLIDFEVIPESPVQDWYFPRSIKTSTEQNPYGLILNPMRPIPNNDFFNKRTLLKRGFLNSIMYVNPNSNYTIPNVYIPIYESAWPLKISMFESTLIQSDSFRVNITIGKEFMGMSITSSEYLPLEMIVTPHDSVLKMITRYKPSIILDPPGPSEGPVYKVFILGYGTTKTDSLMYKTMQTIASYPEESLDYRYQLSMANFETCFLLTYDKKYLVNEVLMEYFQKIFSRISTAIFSLSEMVRLSKYVIYNEIIDMDFNVKIITNILVNYKLFKISENVNIHSPQPNVLIDSSRKNIVNIIKMEKYSSMPNSKDSNVTYLKAVYTYLNSSTQKSLDISYDIVNKLYNESLYELVDWNITSRQSLFLATSLLLIKAKNDINKLNYGDIANIRKVVLQCTSMCTSKHATSIEWGLEDIFNAKENFKNQFNIIDIFSPCMASTRYDLIETLQVVNLFSVIPENVNFEKMLSMGSKVASVTNSHIVSGSDKIRMLIPELSSCNINMDIPMLAILPVTSNNSYVLTRKSLNRGMVYNVNGIDITNPIFISYINSSNCKSSNGEITSVDLINPKNSKDCLYCGSVIMHYLSSGVIVDFLYINDKGIEVQLSTGINSTIPSFNPLSYSVNTKTLLFFPNGTIATIKSFTSQEIILFSNTFIIISIVGVLIASIVVYGIFKMLCSFSSNVKYSLLTNKY</sequence>
<evidence type="ECO:0000256" key="13">
    <source>
        <dbReference type="ARBA" id="ARBA00023046"/>
    </source>
</evidence>
<dbReference type="GO" id="GO:0046718">
    <property type="term" value="P:symbiont entry into host cell"/>
    <property type="evidence" value="ECO:0007669"/>
    <property type="project" value="UniProtKB-KW"/>
</dbReference>
<evidence type="ECO:0000256" key="17">
    <source>
        <dbReference type="SAM" id="Phobius"/>
    </source>
</evidence>
<evidence type="ECO:0000256" key="16">
    <source>
        <dbReference type="ARBA" id="ARBA00023296"/>
    </source>
</evidence>
<name>A0A482F750_9ALPH</name>
<keyword evidence="20" id="KW-1185">Reference proteome</keyword>
<dbReference type="Gene3D" id="2.60.40.3190">
    <property type="entry name" value="Herpesvirus glycoprotein H, C-terminal domain"/>
    <property type="match status" value="1"/>
</dbReference>
<evidence type="ECO:0000313" key="20">
    <source>
        <dbReference type="Proteomes" id="UP000326297"/>
    </source>
</evidence>
<dbReference type="InterPro" id="IPR035305">
    <property type="entry name" value="Herpes_glycoH_C"/>
</dbReference>
<keyword evidence="9" id="KW-1043">Host membrane</keyword>
<dbReference type="GO" id="GO:0019064">
    <property type="term" value="P:fusion of virus membrane with host plasma membrane"/>
    <property type="evidence" value="ECO:0007669"/>
    <property type="project" value="UniProtKB-KW"/>
</dbReference>
<evidence type="ECO:0000256" key="7">
    <source>
        <dbReference type="ARBA" id="ARBA00022729"/>
    </source>
</evidence>
<reference evidence="19" key="1">
    <citation type="submission" date="2018-06" db="EMBL/GenBank/DDBJ databases">
        <title>Metagenomic Sequencing for Combined Detection of RNA and DNA Viruses in Respiratory Samples From Pediatric Patients.</title>
        <authorList>
            <person name="van Boheemen S."/>
            <person name="van Rijn-Klink A.L."/>
            <person name="Pappas N."/>
            <person name="Carbo E.C."/>
            <person name="van 't Hof P."/>
            <person name="Vorderman R.H.P."/>
            <person name="Mei H."/>
            <person name="Claas E.C.J."/>
            <person name="Kroes A.C.M."/>
            <person name="de Vries J.J.C."/>
        </authorList>
    </citation>
    <scope>NUCLEOTIDE SEQUENCE [LARGE SCALE GENOMIC DNA]</scope>
</reference>
<keyword evidence="6 17" id="KW-0812">Transmembrane</keyword>
<evidence type="ECO:0000313" key="19">
    <source>
        <dbReference type="EMBL" id="QBN85141.1"/>
    </source>
</evidence>
<keyword evidence="7" id="KW-0732">Signal</keyword>
<evidence type="ECO:0000256" key="6">
    <source>
        <dbReference type="ARBA" id="ARBA00022692"/>
    </source>
</evidence>
<evidence type="ECO:0000256" key="4">
    <source>
        <dbReference type="ARBA" id="ARBA00022521"/>
    </source>
</evidence>
<keyword evidence="4" id="KW-1169">Fusion of virus membrane with host cell membrane</keyword>
<gene>
    <name evidence="19" type="primary">UL22</name>
</gene>
<organism evidence="19 20">
    <name type="scientific">Phocid alphaherpesvirus 1</name>
    <dbReference type="NCBI Taxonomy" id="47418"/>
    <lineage>
        <taxon>Viruses</taxon>
        <taxon>Duplodnaviria</taxon>
        <taxon>Heunggongvirae</taxon>
        <taxon>Peploviricota</taxon>
        <taxon>Herviviricetes</taxon>
        <taxon>Herpesvirales</taxon>
        <taxon>Orthoherpesviridae</taxon>
        <taxon>Alphaherpesvirinae</taxon>
        <taxon>Varicellovirus</taxon>
        <taxon>Varicellovirus phocidalpha1</taxon>
    </lineage>
</organism>
<dbReference type="Gene3D" id="3.30.500.50">
    <property type="match status" value="1"/>
</dbReference>
<dbReference type="KEGG" id="vg:80531867"/>
<feature type="domain" description="Herpesvirus glycoprotein H C-terminal" evidence="18">
    <location>
        <begin position="633"/>
        <end position="766"/>
    </location>
</feature>
<evidence type="ECO:0000259" key="18">
    <source>
        <dbReference type="Pfam" id="PF17488"/>
    </source>
</evidence>
<evidence type="ECO:0000256" key="3">
    <source>
        <dbReference type="ARBA" id="ARBA00022511"/>
    </source>
</evidence>
<dbReference type="Pfam" id="PF02489">
    <property type="entry name" value="Herpes_glycop_H"/>
    <property type="match status" value="1"/>
</dbReference>
<evidence type="ECO:0000256" key="1">
    <source>
        <dbReference type="ARBA" id="ARBA00004563"/>
    </source>
</evidence>
<keyword evidence="16" id="KW-1160">Virus entry into host cell</keyword>
<keyword evidence="2" id="KW-1168">Fusion of virus membrane with host membrane</keyword>
<keyword evidence="8" id="KW-0946">Virion</keyword>
<keyword evidence="12 17" id="KW-1133">Transmembrane helix</keyword>
<evidence type="ECO:0000256" key="14">
    <source>
        <dbReference type="ARBA" id="ARBA00023136"/>
    </source>
</evidence>
<dbReference type="InterPro" id="IPR038172">
    <property type="entry name" value="Herpes_glycoH_C_sf"/>
</dbReference>
<keyword evidence="14 17" id="KW-0472">Membrane</keyword>
<keyword evidence="11" id="KW-0730">Sialic acid</keyword>
<dbReference type="RefSeq" id="YP_010794852.1">
    <property type="nucleotide sequence ID" value="NC_075562.1"/>
</dbReference>
<dbReference type="GeneID" id="80531867"/>
<comment type="subcellular location">
    <subcellularLocation>
        <location evidence="1">Virion membrane</location>
        <topology evidence="1">Single-pass type I membrane protein</topology>
    </subcellularLocation>
</comment>
<dbReference type="EMBL" id="MH509440">
    <property type="protein sequence ID" value="QBN85141.1"/>
    <property type="molecule type" value="Genomic_DNA"/>
</dbReference>
<feature type="transmembrane region" description="Helical" evidence="17">
    <location>
        <begin position="773"/>
        <end position="799"/>
    </location>
</feature>
<keyword evidence="13" id="KW-1039">Host endosome</keyword>
<dbReference type="InterPro" id="IPR003493">
    <property type="entry name" value="Herpes_gH"/>
</dbReference>
<dbReference type="GO" id="GO:0019031">
    <property type="term" value="C:viral envelope"/>
    <property type="evidence" value="ECO:0007669"/>
    <property type="project" value="UniProtKB-KW"/>
</dbReference>
<evidence type="ECO:0000256" key="10">
    <source>
        <dbReference type="ARBA" id="ARBA00022879"/>
    </source>
</evidence>
<evidence type="ECO:0000256" key="12">
    <source>
        <dbReference type="ARBA" id="ARBA00022989"/>
    </source>
</evidence>
<dbReference type="GO" id="GO:0055036">
    <property type="term" value="C:virion membrane"/>
    <property type="evidence" value="ECO:0007669"/>
    <property type="project" value="UniProtKB-SubCell"/>
</dbReference>
<dbReference type="HAMAP" id="MF_04033">
    <property type="entry name" value="HSV_GH"/>
    <property type="match status" value="1"/>
</dbReference>
<evidence type="ECO:0000256" key="5">
    <source>
        <dbReference type="ARBA" id="ARBA00022595"/>
    </source>
</evidence>
<evidence type="ECO:0000256" key="2">
    <source>
        <dbReference type="ARBA" id="ARBA00022506"/>
    </source>
</evidence>
<evidence type="ECO:0000256" key="9">
    <source>
        <dbReference type="ARBA" id="ARBA00022870"/>
    </source>
</evidence>
<dbReference type="Gene3D" id="1.20.58.1340">
    <property type="match status" value="1"/>
</dbReference>
<keyword evidence="10" id="KW-0261">Viral envelope protein</keyword>
<keyword evidence="15" id="KW-0325">Glycoprotein</keyword>